<proteinExistence type="predicted"/>
<evidence type="ECO:0000313" key="2">
    <source>
        <dbReference type="Proteomes" id="UP001066276"/>
    </source>
</evidence>
<reference evidence="1" key="1">
    <citation type="journal article" date="2022" name="bioRxiv">
        <title>Sequencing and chromosome-scale assembly of the giantPleurodeles waltlgenome.</title>
        <authorList>
            <person name="Brown T."/>
            <person name="Elewa A."/>
            <person name="Iarovenko S."/>
            <person name="Subramanian E."/>
            <person name="Araus A.J."/>
            <person name="Petzold A."/>
            <person name="Susuki M."/>
            <person name="Suzuki K.-i.T."/>
            <person name="Hayashi T."/>
            <person name="Toyoda A."/>
            <person name="Oliveira C."/>
            <person name="Osipova E."/>
            <person name="Leigh N.D."/>
            <person name="Simon A."/>
            <person name="Yun M.H."/>
        </authorList>
    </citation>
    <scope>NUCLEOTIDE SEQUENCE</scope>
    <source>
        <strain evidence="1">20211129_DDA</strain>
        <tissue evidence="1">Liver</tissue>
    </source>
</reference>
<accession>A0AAV7V6W5</accession>
<sequence length="131" mass="14047">MRIHMARAGADYYSDTELQGVPVKGGDCWETFVLKVEANEDARPPPTPAPGRAEARLFLQDPGLRKAPAAAARLFLQLTGQRKAPAAEASLFLQVPGLRKAPGAAERVNAPAAEARLLLLQLTGQRKAHEA</sequence>
<gene>
    <name evidence="1" type="ORF">NDU88_000477</name>
</gene>
<dbReference type="EMBL" id="JANPWB010000003">
    <property type="protein sequence ID" value="KAJ1196611.1"/>
    <property type="molecule type" value="Genomic_DNA"/>
</dbReference>
<protein>
    <submittedName>
        <fullName evidence="1">Uncharacterized protein</fullName>
    </submittedName>
</protein>
<keyword evidence="2" id="KW-1185">Reference proteome</keyword>
<name>A0AAV7V6W5_PLEWA</name>
<comment type="caution">
    <text evidence="1">The sequence shown here is derived from an EMBL/GenBank/DDBJ whole genome shotgun (WGS) entry which is preliminary data.</text>
</comment>
<organism evidence="1 2">
    <name type="scientific">Pleurodeles waltl</name>
    <name type="common">Iberian ribbed newt</name>
    <dbReference type="NCBI Taxonomy" id="8319"/>
    <lineage>
        <taxon>Eukaryota</taxon>
        <taxon>Metazoa</taxon>
        <taxon>Chordata</taxon>
        <taxon>Craniata</taxon>
        <taxon>Vertebrata</taxon>
        <taxon>Euteleostomi</taxon>
        <taxon>Amphibia</taxon>
        <taxon>Batrachia</taxon>
        <taxon>Caudata</taxon>
        <taxon>Salamandroidea</taxon>
        <taxon>Salamandridae</taxon>
        <taxon>Pleurodelinae</taxon>
        <taxon>Pleurodeles</taxon>
    </lineage>
</organism>
<dbReference type="Proteomes" id="UP001066276">
    <property type="component" value="Chromosome 2_1"/>
</dbReference>
<dbReference type="AlphaFoldDB" id="A0AAV7V6W5"/>
<evidence type="ECO:0000313" key="1">
    <source>
        <dbReference type="EMBL" id="KAJ1196611.1"/>
    </source>
</evidence>